<dbReference type="Pfam" id="PF04940">
    <property type="entry name" value="BLUF"/>
    <property type="match status" value="1"/>
</dbReference>
<sequence length="156" mass="16670">MSHLYHLCYMSQISPDIPASGVDSEVTRIIDSARVNNARVGLTGCLIFTGRHFLQILEGAADDVEQVFGAIAHDPRHRRVTVLSLGSIETRQFPETWMGFADSSGLAAADLAAITAAIDASSHALDVREVKTILGVLAQTGNRRATADLGLSLQQA</sequence>
<keyword evidence="3" id="KW-1185">Reference proteome</keyword>
<dbReference type="OrthoDB" id="196105at2"/>
<dbReference type="STRING" id="991905.SL003B_2815"/>
<evidence type="ECO:0000313" key="2">
    <source>
        <dbReference type="EMBL" id="ADZ71238.1"/>
    </source>
</evidence>
<name>F2J5Y4_POLGS</name>
<dbReference type="KEGG" id="pgv:SL003B_2815"/>
<dbReference type="SMART" id="SM01034">
    <property type="entry name" value="BLUF"/>
    <property type="match status" value="1"/>
</dbReference>
<dbReference type="RefSeq" id="WP_013653552.1">
    <property type="nucleotide sequence ID" value="NC_015259.1"/>
</dbReference>
<dbReference type="InterPro" id="IPR036046">
    <property type="entry name" value="Acylphosphatase-like_dom_sf"/>
</dbReference>
<evidence type="ECO:0000259" key="1">
    <source>
        <dbReference type="PROSITE" id="PS50925"/>
    </source>
</evidence>
<feature type="domain" description="BLUF" evidence="1">
    <location>
        <begin position="4"/>
        <end position="100"/>
    </location>
</feature>
<dbReference type="Gene3D" id="3.30.70.100">
    <property type="match status" value="1"/>
</dbReference>
<protein>
    <submittedName>
        <fullName evidence="2">Cyclic diguanylate phosphodiesterase domain protein</fullName>
    </submittedName>
</protein>
<dbReference type="InterPro" id="IPR007024">
    <property type="entry name" value="BLUF_domain"/>
</dbReference>
<dbReference type="PROSITE" id="PS50925">
    <property type="entry name" value="BLUF"/>
    <property type="match status" value="1"/>
</dbReference>
<dbReference type="GO" id="GO:0009882">
    <property type="term" value="F:blue light photoreceptor activity"/>
    <property type="evidence" value="ECO:0007669"/>
    <property type="project" value="InterPro"/>
</dbReference>
<proteinExistence type="predicted"/>
<dbReference type="Proteomes" id="UP000008130">
    <property type="component" value="Chromosome"/>
</dbReference>
<dbReference type="SUPFAM" id="SSF54975">
    <property type="entry name" value="Acylphosphatase/BLUF domain-like"/>
    <property type="match status" value="1"/>
</dbReference>
<accession>F2J5Y4</accession>
<dbReference type="HOGENOM" id="CLU_097099_1_1_5"/>
<reference evidence="2 3" key="1">
    <citation type="journal article" date="2011" name="J. Bacteriol.">
        <title>Complete genome sequence of Polymorphum gilvum SL003B-26A1T, a crude oil-degrading bacterium from oil-polluted saline soil.</title>
        <authorList>
            <person name="Li S.G."/>
            <person name="Tang Y.Q."/>
            <person name="Nie Y."/>
            <person name="Cai M."/>
            <person name="Wu X.L."/>
        </authorList>
    </citation>
    <scope>NUCLEOTIDE SEQUENCE [LARGE SCALE GENOMIC DNA]</scope>
    <source>
        <strain evidence="3">LMG 25793 / CGMCC 1.9160 / SL003B-26A1</strain>
    </source>
</reference>
<evidence type="ECO:0000313" key="3">
    <source>
        <dbReference type="Proteomes" id="UP000008130"/>
    </source>
</evidence>
<dbReference type="eggNOG" id="COG3431">
    <property type="taxonomic scope" value="Bacteria"/>
</dbReference>
<dbReference type="EMBL" id="CP002568">
    <property type="protein sequence ID" value="ADZ71238.1"/>
    <property type="molecule type" value="Genomic_DNA"/>
</dbReference>
<organism evidence="2 3">
    <name type="scientific">Polymorphum gilvum (strain LMG 25793 / CGMCC 1.9160 / SL003B-26A1)</name>
    <dbReference type="NCBI Taxonomy" id="991905"/>
    <lineage>
        <taxon>Bacteria</taxon>
        <taxon>Pseudomonadati</taxon>
        <taxon>Pseudomonadota</taxon>
        <taxon>Alphaproteobacteria</taxon>
        <taxon>Rhodobacterales</taxon>
        <taxon>Paracoccaceae</taxon>
        <taxon>Polymorphum</taxon>
    </lineage>
</organism>
<gene>
    <name evidence="2" type="ordered locus">SL003B_2815</name>
</gene>
<dbReference type="AlphaFoldDB" id="F2J5Y4"/>
<dbReference type="GO" id="GO:0071949">
    <property type="term" value="F:FAD binding"/>
    <property type="evidence" value="ECO:0007669"/>
    <property type="project" value="InterPro"/>
</dbReference>